<reference evidence="1 2" key="1">
    <citation type="submission" date="2020-10" db="EMBL/GenBank/DDBJ databases">
        <title>Complete genome sequence of Paludibaculum fermentans P105T, a facultatively anaerobic acidobacterium capable of dissimilatory Fe(III) reduction.</title>
        <authorList>
            <person name="Dedysh S.N."/>
            <person name="Beletsky A.V."/>
            <person name="Kulichevskaya I.S."/>
            <person name="Mardanov A.V."/>
            <person name="Ravin N.V."/>
        </authorList>
    </citation>
    <scope>NUCLEOTIDE SEQUENCE [LARGE SCALE GENOMIC DNA]</scope>
    <source>
        <strain evidence="1 2">P105</strain>
    </source>
</reference>
<proteinExistence type="predicted"/>
<gene>
    <name evidence="1" type="ORF">IRI77_31495</name>
</gene>
<dbReference type="EMBL" id="CP063849">
    <property type="protein sequence ID" value="QOY87248.1"/>
    <property type="molecule type" value="Genomic_DNA"/>
</dbReference>
<name>A0A7S7SJZ9_PALFE</name>
<dbReference type="Proteomes" id="UP000593892">
    <property type="component" value="Chromosome"/>
</dbReference>
<evidence type="ECO:0000313" key="1">
    <source>
        <dbReference type="EMBL" id="QOY87248.1"/>
    </source>
</evidence>
<dbReference type="RefSeq" id="WP_194448917.1">
    <property type="nucleotide sequence ID" value="NZ_CP063849.1"/>
</dbReference>
<dbReference type="KEGG" id="pfer:IRI77_31495"/>
<organism evidence="1 2">
    <name type="scientific">Paludibaculum fermentans</name>
    <dbReference type="NCBI Taxonomy" id="1473598"/>
    <lineage>
        <taxon>Bacteria</taxon>
        <taxon>Pseudomonadati</taxon>
        <taxon>Acidobacteriota</taxon>
        <taxon>Terriglobia</taxon>
        <taxon>Bryobacterales</taxon>
        <taxon>Bryobacteraceae</taxon>
        <taxon>Paludibaculum</taxon>
    </lineage>
</organism>
<evidence type="ECO:0000313" key="2">
    <source>
        <dbReference type="Proteomes" id="UP000593892"/>
    </source>
</evidence>
<protein>
    <submittedName>
        <fullName evidence="1">Uncharacterized protein</fullName>
    </submittedName>
</protein>
<sequence>MRFLNVNCLITVAMTTSLAWGFEGLPSLNAPLTLVVQYENQPPAESLVEMRRELNTLLQKSSIQVEWRLREEMKEGTEVSDLVLVKFRGNCRMQTEPVMLDERGPLAFTHTTDGEVLPFSEVLCDKVRVAARSAMHGGQIAQGNTLMGRAMARVLAHEIYHIAGNTKGHTKEGVSRRSLTGAQLIADRIDFDVLGEHALQHRGAR</sequence>
<keyword evidence="2" id="KW-1185">Reference proteome</keyword>
<dbReference type="AlphaFoldDB" id="A0A7S7SJZ9"/>
<accession>A0A7S7SJZ9</accession>